<organism evidence="1 2">
    <name type="scientific">Vallitalea maricola</name>
    <dbReference type="NCBI Taxonomy" id="3074433"/>
    <lineage>
        <taxon>Bacteria</taxon>
        <taxon>Bacillati</taxon>
        <taxon>Bacillota</taxon>
        <taxon>Clostridia</taxon>
        <taxon>Lachnospirales</taxon>
        <taxon>Vallitaleaceae</taxon>
        <taxon>Vallitalea</taxon>
    </lineage>
</organism>
<evidence type="ECO:0000313" key="1">
    <source>
        <dbReference type="EMBL" id="GMQ64204.1"/>
    </source>
</evidence>
<proteinExistence type="predicted"/>
<protein>
    <submittedName>
        <fullName evidence="1">Uncharacterized protein</fullName>
    </submittedName>
</protein>
<dbReference type="EMBL" id="BTPU01000062">
    <property type="protein sequence ID" value="GMQ64204.1"/>
    <property type="molecule type" value="Genomic_DNA"/>
</dbReference>
<evidence type="ECO:0000313" key="2">
    <source>
        <dbReference type="Proteomes" id="UP001374599"/>
    </source>
</evidence>
<accession>A0ACB5UMK2</accession>
<keyword evidence="2" id="KW-1185">Reference proteome</keyword>
<sequence>MKKFIALCVTSFILFFNVSPSFAAGWGGMYDNTWLENDEPNNTMDKAEGIYALKERGKTDELVIYGTVDQEDREDWFKVRSDFPSAQGWVYLRELDNIKHKVYIYDKNGQFISQSHDWSRGQEISNIYIRQDEVYYIRVVYQSGGNSVSPYELSFTNAE</sequence>
<gene>
    <name evidence="1" type="ORF">AN2V17_34410</name>
</gene>
<dbReference type="Proteomes" id="UP001374599">
    <property type="component" value="Unassembled WGS sequence"/>
</dbReference>
<name>A0ACB5UMK2_9FIRM</name>
<comment type="caution">
    <text evidence="1">The sequence shown here is derived from an EMBL/GenBank/DDBJ whole genome shotgun (WGS) entry which is preliminary data.</text>
</comment>
<reference evidence="1" key="1">
    <citation type="submission" date="2023-09" db="EMBL/GenBank/DDBJ databases">
        <title>Vallitalea sediminicola and Vallitalea maricola sp. nov., anaerobic bacteria isolated from marine sediment.</title>
        <authorList>
            <person name="Hirano S."/>
            <person name="Maeda A."/>
            <person name="Terahara T."/>
            <person name="Mori K."/>
            <person name="Hamada M."/>
            <person name="Matsumoto R."/>
            <person name="Kobayashi T."/>
        </authorList>
    </citation>
    <scope>NUCLEOTIDE SEQUENCE</scope>
    <source>
        <strain evidence="1">AN17-2</strain>
    </source>
</reference>